<evidence type="ECO:0000313" key="2">
    <source>
        <dbReference type="Proteomes" id="UP000076482"/>
    </source>
</evidence>
<evidence type="ECO:0000313" key="1">
    <source>
        <dbReference type="EMBL" id="KZD51775.1"/>
    </source>
</evidence>
<sequence>MVTLTDSNGKRILNDNKQPIMTREFTYEVKGQSRSFRGS</sequence>
<dbReference type="PATRIC" id="fig|1396.535.peg.2583"/>
<proteinExistence type="predicted"/>
<protein>
    <submittedName>
        <fullName evidence="1">Uncharacterized protein</fullName>
    </submittedName>
</protein>
<dbReference type="EMBL" id="LJKE01000121">
    <property type="protein sequence ID" value="KZD51775.1"/>
    <property type="molecule type" value="Genomic_DNA"/>
</dbReference>
<name>A0A164KWJ2_BACCE</name>
<dbReference type="AlphaFoldDB" id="A0A164KWJ2"/>
<reference evidence="1 2" key="1">
    <citation type="submission" date="2015-09" db="EMBL/GenBank/DDBJ databases">
        <title>Bacillus cereus food isolates.</title>
        <authorList>
            <person name="Boekhorst J."/>
        </authorList>
    </citation>
    <scope>NUCLEOTIDE SEQUENCE [LARGE SCALE GENOMIC DNA]</scope>
    <source>
        <strain evidence="1 2">B4088</strain>
    </source>
</reference>
<comment type="caution">
    <text evidence="1">The sequence shown here is derived from an EMBL/GenBank/DDBJ whole genome shotgun (WGS) entry which is preliminary data.</text>
</comment>
<accession>A0A164KWJ2</accession>
<organism evidence="1 2">
    <name type="scientific">Bacillus cereus</name>
    <dbReference type="NCBI Taxonomy" id="1396"/>
    <lineage>
        <taxon>Bacteria</taxon>
        <taxon>Bacillati</taxon>
        <taxon>Bacillota</taxon>
        <taxon>Bacilli</taxon>
        <taxon>Bacillales</taxon>
        <taxon>Bacillaceae</taxon>
        <taxon>Bacillus</taxon>
        <taxon>Bacillus cereus group</taxon>
    </lineage>
</organism>
<dbReference type="Proteomes" id="UP000076482">
    <property type="component" value="Unassembled WGS sequence"/>
</dbReference>
<gene>
    <name evidence="1" type="ORF">B4088_5949</name>
</gene>